<organism evidence="4 5">
    <name type="scientific">Escherichia coli</name>
    <dbReference type="NCBI Taxonomy" id="562"/>
    <lineage>
        <taxon>Bacteria</taxon>
        <taxon>Pseudomonadati</taxon>
        <taxon>Pseudomonadota</taxon>
        <taxon>Gammaproteobacteria</taxon>
        <taxon>Enterobacterales</taxon>
        <taxon>Enterobacteriaceae</taxon>
        <taxon>Escherichia</taxon>
    </lineage>
</organism>
<dbReference type="SUPFAM" id="SSF51445">
    <property type="entry name" value="(Trans)glycosidases"/>
    <property type="match status" value="1"/>
</dbReference>
<dbReference type="PRINTS" id="PR00131">
    <property type="entry name" value="GLHYDRLASE1"/>
</dbReference>
<evidence type="ECO:0000313" key="4">
    <source>
        <dbReference type="EMBL" id="STP19946.1"/>
    </source>
</evidence>
<dbReference type="Proteomes" id="UP000254181">
    <property type="component" value="Unassembled WGS sequence"/>
</dbReference>
<dbReference type="Gene3D" id="3.20.20.80">
    <property type="entry name" value="Glycosidases"/>
    <property type="match status" value="1"/>
</dbReference>
<evidence type="ECO:0000256" key="2">
    <source>
        <dbReference type="PROSITE-ProRule" id="PRU10055"/>
    </source>
</evidence>
<evidence type="ECO:0000256" key="1">
    <source>
        <dbReference type="ARBA" id="ARBA00010838"/>
    </source>
</evidence>
<dbReference type="GO" id="GO:0008706">
    <property type="term" value="F:6-phospho-beta-glucosidase activity"/>
    <property type="evidence" value="ECO:0007669"/>
    <property type="project" value="UniProtKB-EC"/>
</dbReference>
<sequence>MTKYGGWRNRKLIDFFIHFASTVFTRYKEKVKYWMTFNEINNQVNFSESLCPFTNSGILYSPEEDLNEREQIMYQAVHYELVASALAVQTGKLINPEFNIGCMIAMCPIYPLTCAPNDMMMATKAMHRRYWFTDVHARGYYPQHMLNYFARKGFNLDITPDDNAILARGCVDFIGFSYYMSFTTQFSPDNPQLDYVEPRDLVSNPYIDTSEWGWQIDPAGLRYSLNWFWDHFQLPLFIVENGFGAVDQRQADGTVNDHYRIDYFSSHIREMKKAVVEDGVDLIGYTPWGCIDLVSAGTGEMKKRYGMIYVDKDNEGKGTLERIRKASFYWYRDLIANNGENI</sequence>
<dbReference type="NCBIfam" id="NF007154">
    <property type="entry name" value="PRK09589.1"/>
    <property type="match status" value="1"/>
</dbReference>
<comment type="similarity">
    <text evidence="1 3">Belongs to the glycosyl hydrolase 1 family.</text>
</comment>
<dbReference type="EC" id="3.2.1.86" evidence="4"/>
<evidence type="ECO:0000256" key="3">
    <source>
        <dbReference type="RuleBase" id="RU003690"/>
    </source>
</evidence>
<dbReference type="PANTHER" id="PTHR10353">
    <property type="entry name" value="GLYCOSYL HYDROLASE"/>
    <property type="match status" value="1"/>
</dbReference>
<dbReference type="PROSITE" id="PS00572">
    <property type="entry name" value="GLYCOSYL_HYDROL_F1_1"/>
    <property type="match status" value="1"/>
</dbReference>
<proteinExistence type="inferred from homology"/>
<evidence type="ECO:0000313" key="5">
    <source>
        <dbReference type="Proteomes" id="UP000254181"/>
    </source>
</evidence>
<keyword evidence="4" id="KW-0378">Hydrolase</keyword>
<dbReference type="EMBL" id="UGEM01000004">
    <property type="protein sequence ID" value="STP19946.1"/>
    <property type="molecule type" value="Genomic_DNA"/>
</dbReference>
<dbReference type="InterPro" id="IPR017853">
    <property type="entry name" value="GH"/>
</dbReference>
<name>A0A377K6P3_ECOLX</name>
<keyword evidence="4" id="KW-0326">Glycosidase</keyword>
<gene>
    <name evidence="4" type="primary">celA_2</name>
    <name evidence="4" type="ORF">NCTC9075_03383</name>
</gene>
<dbReference type="InterPro" id="IPR018120">
    <property type="entry name" value="Glyco_hydro_1_AS"/>
</dbReference>
<dbReference type="GO" id="GO:0016052">
    <property type="term" value="P:carbohydrate catabolic process"/>
    <property type="evidence" value="ECO:0007669"/>
    <property type="project" value="TreeGrafter"/>
</dbReference>
<protein>
    <submittedName>
        <fullName evidence="4">6-phospho-beta-glucosidase</fullName>
        <ecNumber evidence="4">3.2.1.86</ecNumber>
    </submittedName>
</protein>
<dbReference type="AlphaFoldDB" id="A0A377K6P3"/>
<dbReference type="PANTHER" id="PTHR10353:SF85">
    <property type="entry name" value="ARYL-PHOSPHO-BETA-D-GLUCOSIDASE BGLA"/>
    <property type="match status" value="1"/>
</dbReference>
<accession>A0A377K6P3</accession>
<dbReference type="GO" id="GO:0005829">
    <property type="term" value="C:cytosol"/>
    <property type="evidence" value="ECO:0007669"/>
    <property type="project" value="TreeGrafter"/>
</dbReference>
<dbReference type="InterPro" id="IPR001360">
    <property type="entry name" value="Glyco_hydro_1"/>
</dbReference>
<feature type="active site" description="Nucleophile" evidence="2">
    <location>
        <position position="240"/>
    </location>
</feature>
<dbReference type="Pfam" id="PF00232">
    <property type="entry name" value="Glyco_hydro_1"/>
    <property type="match status" value="1"/>
</dbReference>
<reference evidence="4 5" key="1">
    <citation type="submission" date="2018-06" db="EMBL/GenBank/DDBJ databases">
        <authorList>
            <consortium name="Pathogen Informatics"/>
            <person name="Doyle S."/>
        </authorList>
    </citation>
    <scope>NUCLEOTIDE SEQUENCE [LARGE SCALE GENOMIC DNA]</scope>
    <source>
        <strain evidence="4 5">NCTC9075</strain>
    </source>
</reference>